<comment type="cofactor">
    <cofactor evidence="1">
        <name>Zn(2+)</name>
        <dbReference type="ChEBI" id="CHEBI:29105"/>
    </cofactor>
</comment>
<dbReference type="HOGENOM" id="CLU_065536_2_0_6"/>
<reference evidence="5 6" key="1">
    <citation type="journal article" date="2014" name="ISME J.">
        <title>Ecophysiology of Thioploca ingrica as revealed by the complete genome sequence supplemented with proteomic evidence.</title>
        <authorList>
            <person name="Kojima H."/>
            <person name="Ogura Y."/>
            <person name="Yamamoto N."/>
            <person name="Togashi T."/>
            <person name="Mori H."/>
            <person name="Watanabe T."/>
            <person name="Nemoto F."/>
            <person name="Kurokawa K."/>
            <person name="Hayashi T."/>
            <person name="Fukui M."/>
        </authorList>
    </citation>
    <scope>NUCLEOTIDE SEQUENCE [LARGE SCALE GENOMIC DNA]</scope>
</reference>
<sequence>MLATGDLIINVALTGMIPTKQDNPHVPITEAEIIQDAIRCANAGASIFHIHARDSEGNPTPDPQVYARIIEGIRAECPEVILCVTTSGRNWHRFEQRAAVLDLDGKAKPDMASLTLSSLNFYQSPSINSPGMIMQLAEKMLEKQIQPELEVFDPGMINAAQYLLNKEYIKPPLYFNIILGSIYFTQANARDLAYLVDQLPAGSTWAAGGIGSCQLPVNTLAIVMGGQVRTGLEDNLWFDCEQHSPGTNEKYVRRLRELATILGRKIITPSEARKRVLGNSQPPA</sequence>
<dbReference type="InterPro" id="IPR008567">
    <property type="entry name" value="BKACE"/>
</dbReference>
<dbReference type="KEGG" id="tig:THII_3307"/>
<evidence type="ECO:0000256" key="1">
    <source>
        <dbReference type="ARBA" id="ARBA00001947"/>
    </source>
</evidence>
<protein>
    <recommendedName>
        <fullName evidence="7">3-keto-5-aminohexanoate cleavage protein</fullName>
    </recommendedName>
</protein>
<dbReference type="Gene3D" id="3.20.20.70">
    <property type="entry name" value="Aldolase class I"/>
    <property type="match status" value="1"/>
</dbReference>
<dbReference type="OrthoDB" id="9155960at2"/>
<dbReference type="Proteomes" id="UP000031623">
    <property type="component" value="Chromosome"/>
</dbReference>
<dbReference type="Pfam" id="PF05853">
    <property type="entry name" value="BKACE"/>
    <property type="match status" value="1"/>
</dbReference>
<name>A0A090AJH0_9GAMM</name>
<keyword evidence="2" id="KW-0808">Transferase</keyword>
<proteinExistence type="predicted"/>
<organism evidence="5 6">
    <name type="scientific">Thioploca ingrica</name>
    <dbReference type="NCBI Taxonomy" id="40754"/>
    <lineage>
        <taxon>Bacteria</taxon>
        <taxon>Pseudomonadati</taxon>
        <taxon>Pseudomonadota</taxon>
        <taxon>Gammaproteobacteria</taxon>
        <taxon>Thiotrichales</taxon>
        <taxon>Thiotrichaceae</taxon>
        <taxon>Thioploca</taxon>
    </lineage>
</organism>
<evidence type="ECO:0000313" key="5">
    <source>
        <dbReference type="EMBL" id="BAP57604.1"/>
    </source>
</evidence>
<dbReference type="PANTHER" id="PTHR37418">
    <property type="entry name" value="3-KETO-5-AMINOHEXANOATE CLEAVAGE ENZYME-RELATED"/>
    <property type="match status" value="1"/>
</dbReference>
<evidence type="ECO:0000256" key="2">
    <source>
        <dbReference type="ARBA" id="ARBA00022679"/>
    </source>
</evidence>
<dbReference type="PANTHER" id="PTHR37418:SF2">
    <property type="entry name" value="3-KETO-5-AMINOHEXANOATE CLEAVAGE ENZYME"/>
    <property type="match status" value="1"/>
</dbReference>
<keyword evidence="6" id="KW-1185">Reference proteome</keyword>
<dbReference type="GO" id="GO:0043720">
    <property type="term" value="F:3-keto-5-aminohexanoate cleavage activity"/>
    <property type="evidence" value="ECO:0007669"/>
    <property type="project" value="InterPro"/>
</dbReference>
<evidence type="ECO:0000256" key="3">
    <source>
        <dbReference type="ARBA" id="ARBA00022723"/>
    </source>
</evidence>
<dbReference type="STRING" id="40754.THII_3307"/>
<evidence type="ECO:0008006" key="7">
    <source>
        <dbReference type="Google" id="ProtNLM"/>
    </source>
</evidence>
<evidence type="ECO:0000256" key="4">
    <source>
        <dbReference type="ARBA" id="ARBA00022833"/>
    </source>
</evidence>
<gene>
    <name evidence="5" type="ORF">THII_3307</name>
</gene>
<accession>A0A090AJH0</accession>
<dbReference type="AlphaFoldDB" id="A0A090AJH0"/>
<dbReference type="GO" id="GO:0046872">
    <property type="term" value="F:metal ion binding"/>
    <property type="evidence" value="ECO:0007669"/>
    <property type="project" value="UniProtKB-KW"/>
</dbReference>
<dbReference type="EMBL" id="AP014633">
    <property type="protein sequence ID" value="BAP57604.1"/>
    <property type="molecule type" value="Genomic_DNA"/>
</dbReference>
<dbReference type="InterPro" id="IPR013785">
    <property type="entry name" value="Aldolase_TIM"/>
</dbReference>
<keyword evidence="3" id="KW-0479">Metal-binding</keyword>
<evidence type="ECO:0000313" key="6">
    <source>
        <dbReference type="Proteomes" id="UP000031623"/>
    </source>
</evidence>
<keyword evidence="4" id="KW-0862">Zinc</keyword>